<dbReference type="EMBL" id="LSRX01000263">
    <property type="protein sequence ID" value="OLQ02492.1"/>
    <property type="molecule type" value="Genomic_DNA"/>
</dbReference>
<proteinExistence type="predicted"/>
<reference evidence="1 2" key="1">
    <citation type="submission" date="2016-02" db="EMBL/GenBank/DDBJ databases">
        <title>Genome analysis of coral dinoflagellate symbionts highlights evolutionary adaptations to a symbiotic lifestyle.</title>
        <authorList>
            <person name="Aranda M."/>
            <person name="Li Y."/>
            <person name="Liew Y.J."/>
            <person name="Baumgarten S."/>
            <person name="Simakov O."/>
            <person name="Wilson M."/>
            <person name="Piel J."/>
            <person name="Ashoor H."/>
            <person name="Bougouffa S."/>
            <person name="Bajic V.B."/>
            <person name="Ryu T."/>
            <person name="Ravasi T."/>
            <person name="Bayer T."/>
            <person name="Micklem G."/>
            <person name="Kim H."/>
            <person name="Bhak J."/>
            <person name="Lajeunesse T.C."/>
            <person name="Voolstra C.R."/>
        </authorList>
    </citation>
    <scope>NUCLEOTIDE SEQUENCE [LARGE SCALE GENOMIC DNA]</scope>
    <source>
        <strain evidence="1 2">CCMP2467</strain>
    </source>
</reference>
<accession>A0A1Q9E4Y2</accession>
<dbReference type="AlphaFoldDB" id="A0A1Q9E4Y2"/>
<dbReference type="OrthoDB" id="10306332at2759"/>
<keyword evidence="2" id="KW-1185">Reference proteome</keyword>
<name>A0A1Q9E4Y2_SYMMI</name>
<sequence length="507" mass="55515">MDDEPDQETFDEIKKLETRLAILKSKTKAKGPGPGVVTLTKAMTSGGCKVAVGPGWRDGVGSRASDAEVLHKRRVPDLQEPNLSCWPVALWCRRQAIAEALVLCEWQARPLQSLEAKLTAQVPTRWRWPAGPSATRAGVDTQQCSLRDTFERLSQEQMQRIEKLLQLVELLRAFPDPMCWHPAMMGVPGQLHFLALECVGLLAPACTCPPVFAHGLWAGMAHFLRWRLVCLVFVMMPPTQDRADAVTLPARLILAWGGGFSESHLTASRTGLQRRFSAGPPVPPRARSPVTGPRFLAGDFNLPLRYWMRHEAVDVNRWRRLMQLEDVPVSAWLHQMLTAIVTAVEKKDDAFLVGPVQAFLEKCFSVGLTWSFAQQCLNKLHALHAHAGAATVGGDLTTSFALPAQLEAPLPMAPVSPPPARSCAWPSSVVASGTRICKVAAHVHADQAEERAALGNDAADKDSVLQELRGSTEPAAFRSGRGQTAIRKVFLPPTLLGRARIAGEVWI</sequence>
<dbReference type="Proteomes" id="UP000186817">
    <property type="component" value="Unassembled WGS sequence"/>
</dbReference>
<evidence type="ECO:0000313" key="1">
    <source>
        <dbReference type="EMBL" id="OLQ02492.1"/>
    </source>
</evidence>
<protein>
    <submittedName>
        <fullName evidence="1">Uncharacterized protein</fullName>
    </submittedName>
</protein>
<gene>
    <name evidence="1" type="ORF">AK812_SmicGene14700</name>
</gene>
<evidence type="ECO:0000313" key="2">
    <source>
        <dbReference type="Proteomes" id="UP000186817"/>
    </source>
</evidence>
<comment type="caution">
    <text evidence="1">The sequence shown here is derived from an EMBL/GenBank/DDBJ whole genome shotgun (WGS) entry which is preliminary data.</text>
</comment>
<organism evidence="1 2">
    <name type="scientific">Symbiodinium microadriaticum</name>
    <name type="common">Dinoflagellate</name>
    <name type="synonym">Zooxanthella microadriatica</name>
    <dbReference type="NCBI Taxonomy" id="2951"/>
    <lineage>
        <taxon>Eukaryota</taxon>
        <taxon>Sar</taxon>
        <taxon>Alveolata</taxon>
        <taxon>Dinophyceae</taxon>
        <taxon>Suessiales</taxon>
        <taxon>Symbiodiniaceae</taxon>
        <taxon>Symbiodinium</taxon>
    </lineage>
</organism>